<evidence type="ECO:0000313" key="2">
    <source>
        <dbReference type="EMBL" id="GAQ85752.1"/>
    </source>
</evidence>
<evidence type="ECO:0000256" key="1">
    <source>
        <dbReference type="SAM" id="MobiDB-lite"/>
    </source>
</evidence>
<feature type="compositionally biased region" description="Basic and acidic residues" evidence="1">
    <location>
        <begin position="130"/>
        <end position="145"/>
    </location>
</feature>
<feature type="region of interest" description="Disordered" evidence="1">
    <location>
        <begin position="44"/>
        <end position="150"/>
    </location>
</feature>
<evidence type="ECO:0000313" key="3">
    <source>
        <dbReference type="Proteomes" id="UP000054558"/>
    </source>
</evidence>
<dbReference type="AlphaFoldDB" id="A0A1Y1I747"/>
<organism evidence="2 3">
    <name type="scientific">Klebsormidium nitens</name>
    <name type="common">Green alga</name>
    <name type="synonym">Ulothrix nitens</name>
    <dbReference type="NCBI Taxonomy" id="105231"/>
    <lineage>
        <taxon>Eukaryota</taxon>
        <taxon>Viridiplantae</taxon>
        <taxon>Streptophyta</taxon>
        <taxon>Klebsormidiophyceae</taxon>
        <taxon>Klebsormidiales</taxon>
        <taxon>Klebsormidiaceae</taxon>
        <taxon>Klebsormidium</taxon>
    </lineage>
</organism>
<keyword evidence="3" id="KW-1185">Reference proteome</keyword>
<dbReference type="EMBL" id="DF237201">
    <property type="protein sequence ID" value="GAQ85752.1"/>
    <property type="molecule type" value="Genomic_DNA"/>
</dbReference>
<gene>
    <name evidence="2" type="ORF">KFL_002520120</name>
</gene>
<protein>
    <submittedName>
        <fullName evidence="2">Uncharacterized protein</fullName>
    </submittedName>
</protein>
<name>A0A1Y1I747_KLENI</name>
<sequence>MLDERGSHTLAAVQGVLCLPPKPKAGKKSRAVTVVTALLITSDEWQEAVRQQEEEEKRKKAEEAKRGGGSTKAAASARAKEAKADRAEATRLRKAEAAAKKQREAARKEQARAAKVALGGGKRKKLPPRGGKEVDDNMKEGEGPLRDLLYGGVGSPAPAATIVSDEIVCQPKALTEVHKAARAINLARLKRKRLASR</sequence>
<accession>A0A1Y1I747</accession>
<feature type="compositionally biased region" description="Basic and acidic residues" evidence="1">
    <location>
        <begin position="50"/>
        <end position="66"/>
    </location>
</feature>
<dbReference type="Proteomes" id="UP000054558">
    <property type="component" value="Unassembled WGS sequence"/>
</dbReference>
<feature type="compositionally biased region" description="Basic and acidic residues" evidence="1">
    <location>
        <begin position="78"/>
        <end position="112"/>
    </location>
</feature>
<reference evidence="2 3" key="1">
    <citation type="journal article" date="2014" name="Nat. Commun.">
        <title>Klebsormidium flaccidum genome reveals primary factors for plant terrestrial adaptation.</title>
        <authorList>
            <person name="Hori K."/>
            <person name="Maruyama F."/>
            <person name="Fujisawa T."/>
            <person name="Togashi T."/>
            <person name="Yamamoto N."/>
            <person name="Seo M."/>
            <person name="Sato S."/>
            <person name="Yamada T."/>
            <person name="Mori H."/>
            <person name="Tajima N."/>
            <person name="Moriyama T."/>
            <person name="Ikeuchi M."/>
            <person name="Watanabe M."/>
            <person name="Wada H."/>
            <person name="Kobayashi K."/>
            <person name="Saito M."/>
            <person name="Masuda T."/>
            <person name="Sasaki-Sekimoto Y."/>
            <person name="Mashiguchi K."/>
            <person name="Awai K."/>
            <person name="Shimojima M."/>
            <person name="Masuda S."/>
            <person name="Iwai M."/>
            <person name="Nobusawa T."/>
            <person name="Narise T."/>
            <person name="Kondo S."/>
            <person name="Saito H."/>
            <person name="Sato R."/>
            <person name="Murakawa M."/>
            <person name="Ihara Y."/>
            <person name="Oshima-Yamada Y."/>
            <person name="Ohtaka K."/>
            <person name="Satoh M."/>
            <person name="Sonobe K."/>
            <person name="Ishii M."/>
            <person name="Ohtani R."/>
            <person name="Kanamori-Sato M."/>
            <person name="Honoki R."/>
            <person name="Miyazaki D."/>
            <person name="Mochizuki H."/>
            <person name="Umetsu J."/>
            <person name="Higashi K."/>
            <person name="Shibata D."/>
            <person name="Kamiya Y."/>
            <person name="Sato N."/>
            <person name="Nakamura Y."/>
            <person name="Tabata S."/>
            <person name="Ida S."/>
            <person name="Kurokawa K."/>
            <person name="Ohta H."/>
        </authorList>
    </citation>
    <scope>NUCLEOTIDE SEQUENCE [LARGE SCALE GENOMIC DNA]</scope>
    <source>
        <strain evidence="2 3">NIES-2285</strain>
    </source>
</reference>
<proteinExistence type="predicted"/>